<dbReference type="KEGG" id="thyd:TTHT_0876"/>
<dbReference type="InterPro" id="IPR003593">
    <property type="entry name" value="AAA+_ATPase"/>
</dbReference>
<evidence type="ECO:0000256" key="1">
    <source>
        <dbReference type="ARBA" id="ARBA00022741"/>
    </source>
</evidence>
<evidence type="ECO:0000256" key="3">
    <source>
        <dbReference type="SAM" id="Coils"/>
    </source>
</evidence>
<protein>
    <submittedName>
        <fullName evidence="5">ABC transport system ATP-binding protein</fullName>
    </submittedName>
</protein>
<dbReference type="SMART" id="SM00382">
    <property type="entry name" value="AAA"/>
    <property type="match status" value="2"/>
</dbReference>
<dbReference type="Proteomes" id="UP000595564">
    <property type="component" value="Chromosome"/>
</dbReference>
<accession>A0A7R6PMS1</accession>
<dbReference type="PROSITE" id="PS00211">
    <property type="entry name" value="ABC_TRANSPORTER_1"/>
    <property type="match status" value="2"/>
</dbReference>
<dbReference type="PANTHER" id="PTHR42855:SF2">
    <property type="entry name" value="DRUG RESISTANCE ABC TRANSPORTER,ATP-BINDING PROTEIN"/>
    <property type="match status" value="1"/>
</dbReference>
<evidence type="ECO:0000313" key="5">
    <source>
        <dbReference type="EMBL" id="BBB32438.1"/>
    </source>
</evidence>
<keyword evidence="1" id="KW-0547">Nucleotide-binding</keyword>
<dbReference type="CDD" id="cd03221">
    <property type="entry name" value="ABCF_EF-3"/>
    <property type="match status" value="2"/>
</dbReference>
<dbReference type="GO" id="GO:0016887">
    <property type="term" value="F:ATP hydrolysis activity"/>
    <property type="evidence" value="ECO:0007669"/>
    <property type="project" value="InterPro"/>
</dbReference>
<dbReference type="InterPro" id="IPR027417">
    <property type="entry name" value="P-loop_NTPase"/>
</dbReference>
<dbReference type="InterPro" id="IPR032524">
    <property type="entry name" value="ABC_tran_C"/>
</dbReference>
<dbReference type="GO" id="GO:0005524">
    <property type="term" value="F:ATP binding"/>
    <property type="evidence" value="ECO:0007669"/>
    <property type="project" value="UniProtKB-KW"/>
</dbReference>
<dbReference type="PANTHER" id="PTHR42855">
    <property type="entry name" value="ABC TRANSPORTER ATP-BINDING SUBUNIT"/>
    <property type="match status" value="1"/>
</dbReference>
<dbReference type="Pfam" id="PF00005">
    <property type="entry name" value="ABC_tran"/>
    <property type="match status" value="2"/>
</dbReference>
<dbReference type="PROSITE" id="PS50893">
    <property type="entry name" value="ABC_TRANSPORTER_2"/>
    <property type="match status" value="2"/>
</dbReference>
<dbReference type="Gene3D" id="1.10.287.380">
    <property type="entry name" value="Valyl-tRNA synthetase, C-terminal domain"/>
    <property type="match status" value="1"/>
</dbReference>
<dbReference type="FunFam" id="3.40.50.300:FF:000011">
    <property type="entry name" value="Putative ABC transporter ATP-binding component"/>
    <property type="match status" value="1"/>
</dbReference>
<dbReference type="Pfam" id="PF16326">
    <property type="entry name" value="ABC_tran_CTD"/>
    <property type="match status" value="1"/>
</dbReference>
<keyword evidence="2 5" id="KW-0067">ATP-binding</keyword>
<dbReference type="InterPro" id="IPR003439">
    <property type="entry name" value="ABC_transporter-like_ATP-bd"/>
</dbReference>
<reference evidence="5 6" key="1">
    <citation type="journal article" date="2012" name="Extremophiles">
        <title>Thermotomaculum hydrothermale gen. nov., sp. nov., a novel heterotrophic thermophile within the phylum Acidobacteria from a deep-sea hydrothermal vent chimney in the Southern Okinawa Trough.</title>
        <authorList>
            <person name="Izumi H."/>
            <person name="Nunoura T."/>
            <person name="Miyazaki M."/>
            <person name="Mino S."/>
            <person name="Toki T."/>
            <person name="Takai K."/>
            <person name="Sako Y."/>
            <person name="Sawabe T."/>
            <person name="Nakagawa S."/>
        </authorList>
    </citation>
    <scope>NUCLEOTIDE SEQUENCE [LARGE SCALE GENOMIC DNA]</scope>
    <source>
        <strain evidence="5 6">AC55</strain>
    </source>
</reference>
<feature type="coiled-coil region" evidence="3">
    <location>
        <begin position="234"/>
        <end position="276"/>
    </location>
</feature>
<sequence>MLVSLNQAYKQFGGKVIFSDLSLNINYGDKIGLVGINGSGKSTLVKAIAGILDLDGGEIIRKKGLRIGYVEQLQSIDRSVSVFDFVYQGNEKVIELEKKIKEAEEGKVADTKVLTGIFEEYEKIDGYRYKAKVEEVLQGIGIYHLKDRFVNEISGGELRRVFLARVLVSDSDLFLFDEPTNHLDLFAVKWFESFLRNCKNAFVLVSHDQYLLDNAVSKIIEINAGKVFVFNGNYKFYQKKRRELAENAEKEYRRKVEEIEREMEFVRRNIAGQKTKQAKSRLKKIEKIEIGERNLFKDIKINLNFKESKKKSKYILECKDLIVGYNRPLIKGINLLVQRGEKYGIVGRNGSGKSTFLKTIAGKISPLEGEVKVFPGIKVAYFDQNVEFEDENKTVLQTLWDADPFLNRDEVLNYLAYFYFREEMVESRVKFLSGGERSRLKLACLMRGEYDLLILDEPTNHLDILLTDAITFAVKNFKGSVLAVSHHRHFLDSIADRVIELRDGNFRLFLGNLSYYFDKVKEEEEKQTQIEAEKKKNEKKEVSKKKNGISKNELLRAKWRLEEVEKEIETLEKDKEEIENLLNQENVLNDYLKVKELSEKLNRLDKKLEELLSEWQRLGEICM</sequence>
<keyword evidence="3" id="KW-0175">Coiled coil</keyword>
<feature type="domain" description="ABC transporter" evidence="4">
    <location>
        <begin position="303"/>
        <end position="528"/>
    </location>
</feature>
<feature type="domain" description="ABC transporter" evidence="4">
    <location>
        <begin position="3"/>
        <end position="249"/>
    </location>
</feature>
<feature type="coiled-coil region" evidence="3">
    <location>
        <begin position="520"/>
        <end position="614"/>
    </location>
</feature>
<evidence type="ECO:0000259" key="4">
    <source>
        <dbReference type="PROSITE" id="PS50893"/>
    </source>
</evidence>
<evidence type="ECO:0000256" key="2">
    <source>
        <dbReference type="ARBA" id="ARBA00022840"/>
    </source>
</evidence>
<evidence type="ECO:0000313" key="6">
    <source>
        <dbReference type="Proteomes" id="UP000595564"/>
    </source>
</evidence>
<dbReference type="InterPro" id="IPR037118">
    <property type="entry name" value="Val-tRNA_synth_C_sf"/>
</dbReference>
<dbReference type="Pfam" id="PF12848">
    <property type="entry name" value="ABC_tran_Xtn"/>
    <property type="match status" value="1"/>
</dbReference>
<dbReference type="EMBL" id="AP017470">
    <property type="protein sequence ID" value="BBB32438.1"/>
    <property type="molecule type" value="Genomic_DNA"/>
</dbReference>
<dbReference type="InterPro" id="IPR017871">
    <property type="entry name" value="ABC_transporter-like_CS"/>
</dbReference>
<keyword evidence="6" id="KW-1185">Reference proteome</keyword>
<gene>
    <name evidence="5" type="ORF">TTHT_0876</name>
</gene>
<dbReference type="RefSeq" id="WP_201328784.1">
    <property type="nucleotide sequence ID" value="NZ_AP017470.1"/>
</dbReference>
<proteinExistence type="predicted"/>
<dbReference type="InterPro" id="IPR032781">
    <property type="entry name" value="ABC_tran_Xtn"/>
</dbReference>
<name>A0A7R6PMS1_9BACT</name>
<dbReference type="InterPro" id="IPR051309">
    <property type="entry name" value="ABCF_ATPase"/>
</dbReference>
<dbReference type="AlphaFoldDB" id="A0A7R6PMS1"/>
<dbReference type="GO" id="GO:0003677">
    <property type="term" value="F:DNA binding"/>
    <property type="evidence" value="ECO:0007669"/>
    <property type="project" value="InterPro"/>
</dbReference>
<dbReference type="SUPFAM" id="SSF52540">
    <property type="entry name" value="P-loop containing nucleoside triphosphate hydrolases"/>
    <property type="match status" value="2"/>
</dbReference>
<organism evidence="5 6">
    <name type="scientific">Thermotomaculum hydrothermale</name>
    <dbReference type="NCBI Taxonomy" id="981385"/>
    <lineage>
        <taxon>Bacteria</taxon>
        <taxon>Pseudomonadati</taxon>
        <taxon>Acidobacteriota</taxon>
        <taxon>Holophagae</taxon>
        <taxon>Thermotomaculales</taxon>
        <taxon>Thermotomaculaceae</taxon>
        <taxon>Thermotomaculum</taxon>
    </lineage>
</organism>
<dbReference type="Gene3D" id="3.40.50.300">
    <property type="entry name" value="P-loop containing nucleotide triphosphate hydrolases"/>
    <property type="match status" value="2"/>
</dbReference>